<proteinExistence type="predicted"/>
<evidence type="ECO:0000313" key="2">
    <source>
        <dbReference type="EMBL" id="AXI76122.1"/>
    </source>
</evidence>
<evidence type="ECO:0000256" key="1">
    <source>
        <dbReference type="SAM" id="MobiDB-lite"/>
    </source>
</evidence>
<feature type="region of interest" description="Disordered" evidence="1">
    <location>
        <begin position="93"/>
        <end position="118"/>
    </location>
</feature>
<dbReference type="RefSeq" id="WP_111489409.1">
    <property type="nucleotide sequence ID" value="NZ_CP031264.1"/>
</dbReference>
<evidence type="ECO:0000313" key="3">
    <source>
        <dbReference type="Proteomes" id="UP000249340"/>
    </source>
</evidence>
<dbReference type="Proteomes" id="UP000249340">
    <property type="component" value="Chromosome"/>
</dbReference>
<name>A0A345SQW7_9ACTN</name>
<dbReference type="AlphaFoldDB" id="A0A345SQW7"/>
<gene>
    <name evidence="2" type="ORF">C7M71_000100</name>
</gene>
<sequence length="118" mass="13317">MNRLDLIRSTPLPHGIAVTGAYRPARLTTKEGWNEFAHHILAAPDLQDCAPLGTPVRDNDPRMLHHGEMLPVDTDDLWRGLIDARRILRANRSRRGRRAHGHWSTVAAPETSQFKCPT</sequence>
<dbReference type="EMBL" id="CP031264">
    <property type="protein sequence ID" value="AXI76122.1"/>
    <property type="molecule type" value="Genomic_DNA"/>
</dbReference>
<protein>
    <submittedName>
        <fullName evidence="2">Uncharacterized protein</fullName>
    </submittedName>
</protein>
<organism evidence="2 3">
    <name type="scientific">Peterkaempfera bronchialis</name>
    <dbReference type="NCBI Taxonomy" id="2126346"/>
    <lineage>
        <taxon>Bacteria</taxon>
        <taxon>Bacillati</taxon>
        <taxon>Actinomycetota</taxon>
        <taxon>Actinomycetes</taxon>
        <taxon>Kitasatosporales</taxon>
        <taxon>Streptomycetaceae</taxon>
        <taxon>Peterkaempfera</taxon>
    </lineage>
</organism>
<accession>A0A345SQW7</accession>
<dbReference type="OrthoDB" id="4067320at2"/>
<keyword evidence="3" id="KW-1185">Reference proteome</keyword>
<reference evidence="3" key="1">
    <citation type="submission" date="2018-07" db="EMBL/GenBank/DDBJ databases">
        <title>Streptacidiphilus bronchialis DSM 106435 chromosome.</title>
        <authorList>
            <person name="Batra D."/>
            <person name="Gulvik C.A."/>
        </authorList>
    </citation>
    <scope>NUCLEOTIDE SEQUENCE [LARGE SCALE GENOMIC DNA]</scope>
    <source>
        <strain evidence="3">DSM 106435</strain>
    </source>
</reference>
<dbReference type="KEGG" id="stri:C7M71_000100"/>